<evidence type="ECO:0000256" key="1">
    <source>
        <dbReference type="ARBA" id="ARBA00022741"/>
    </source>
</evidence>
<dbReference type="InterPro" id="IPR003135">
    <property type="entry name" value="ATP-grasp_carboxylate-amine"/>
</dbReference>
<proteinExistence type="predicted"/>
<name>A0A9P6RA92_9FUNG</name>
<keyword evidence="1" id="KW-0547">Nucleotide-binding</keyword>
<keyword evidence="5" id="KW-1185">Reference proteome</keyword>
<gene>
    <name evidence="4" type="ORF">BGZ97_009130</name>
</gene>
<reference evidence="4" key="1">
    <citation type="journal article" date="2020" name="Fungal Divers.">
        <title>Resolving the Mortierellaceae phylogeny through synthesis of multi-gene phylogenetics and phylogenomics.</title>
        <authorList>
            <person name="Vandepol N."/>
            <person name="Liber J."/>
            <person name="Desiro A."/>
            <person name="Na H."/>
            <person name="Kennedy M."/>
            <person name="Barry K."/>
            <person name="Grigoriev I.V."/>
            <person name="Miller A.N."/>
            <person name="O'Donnell K."/>
            <person name="Stajich J.E."/>
            <person name="Bonito G."/>
        </authorList>
    </citation>
    <scope>NUCLEOTIDE SEQUENCE</scope>
    <source>
        <strain evidence="4">NVP60</strain>
    </source>
</reference>
<feature type="non-terminal residue" evidence="4">
    <location>
        <position position="161"/>
    </location>
</feature>
<evidence type="ECO:0000313" key="5">
    <source>
        <dbReference type="Proteomes" id="UP000823405"/>
    </source>
</evidence>
<evidence type="ECO:0000256" key="2">
    <source>
        <dbReference type="ARBA" id="ARBA00022840"/>
    </source>
</evidence>
<dbReference type="Pfam" id="PF02222">
    <property type="entry name" value="ATP-grasp"/>
    <property type="match status" value="1"/>
</dbReference>
<feature type="domain" description="ATP-grasp fold ATP-dependent carboxylate-amine ligase-type" evidence="3">
    <location>
        <begin position="68"/>
        <end position="127"/>
    </location>
</feature>
<accession>A0A9P6RA92</accession>
<protein>
    <recommendedName>
        <fullName evidence="3">ATP-grasp fold ATP-dependent carboxylate-amine ligase-type domain-containing protein</fullName>
    </recommendedName>
</protein>
<dbReference type="Gene3D" id="3.30.470.20">
    <property type="entry name" value="ATP-grasp fold, B domain"/>
    <property type="match status" value="1"/>
</dbReference>
<comment type="caution">
    <text evidence="4">The sequence shown here is derived from an EMBL/GenBank/DDBJ whole genome shotgun (WGS) entry which is preliminary data.</text>
</comment>
<keyword evidence="2" id="KW-0067">ATP-binding</keyword>
<evidence type="ECO:0000259" key="3">
    <source>
        <dbReference type="Pfam" id="PF02222"/>
    </source>
</evidence>
<dbReference type="AlphaFoldDB" id="A0A9P6RA92"/>
<dbReference type="EMBL" id="JAAAIN010000431">
    <property type="protein sequence ID" value="KAG0314606.1"/>
    <property type="molecule type" value="Genomic_DNA"/>
</dbReference>
<organism evidence="4 5">
    <name type="scientific">Linnemannia gamsii</name>
    <dbReference type="NCBI Taxonomy" id="64522"/>
    <lineage>
        <taxon>Eukaryota</taxon>
        <taxon>Fungi</taxon>
        <taxon>Fungi incertae sedis</taxon>
        <taxon>Mucoromycota</taxon>
        <taxon>Mortierellomycotina</taxon>
        <taxon>Mortierellomycetes</taxon>
        <taxon>Mortierellales</taxon>
        <taxon>Mortierellaceae</taxon>
        <taxon>Linnemannia</taxon>
    </lineage>
</organism>
<dbReference type="Proteomes" id="UP000823405">
    <property type="component" value="Unassembled WGS sequence"/>
</dbReference>
<evidence type="ECO:0000313" key="4">
    <source>
        <dbReference type="EMBL" id="KAG0314606.1"/>
    </source>
</evidence>
<dbReference type="GO" id="GO:0005524">
    <property type="term" value="F:ATP binding"/>
    <property type="evidence" value="ECO:0007669"/>
    <property type="project" value="UniProtKB-KW"/>
</dbReference>
<sequence length="161" mass="17628">MLLRLEVLDLAGEFWDSGSLLSSDALAEHVILLLNVKAVTIHHIKDQLLQLYPYLRLYYFLRFDSSVNKQISTLIARSVNGVTAVYPLVQNMHQQGILMQTVVPAPNAPSALAITATRTVSDKLETIAVERHPDVTPVLRAITAVGAAPVGGTRTIQDIMT</sequence>